<evidence type="ECO:0000256" key="2">
    <source>
        <dbReference type="ARBA" id="ARBA00004688"/>
    </source>
</evidence>
<dbReference type="GO" id="GO:0009073">
    <property type="term" value="P:aromatic amino acid family biosynthetic process"/>
    <property type="evidence" value="ECO:0007669"/>
    <property type="project" value="UniProtKB-KW"/>
</dbReference>
<dbReference type="PANTHER" id="PTHR21225">
    <property type="entry name" value="PHOSPHO-2-DEHYDRO-3-DEOXYHEPTONATE ALDOLASE DAHP SYNTHETASE"/>
    <property type="match status" value="1"/>
</dbReference>
<comment type="similarity">
    <text evidence="3 8">Belongs to the class-I DAHP synthase family.</text>
</comment>
<evidence type="ECO:0000256" key="7">
    <source>
        <dbReference type="ARBA" id="ARBA00047508"/>
    </source>
</evidence>
<dbReference type="NCBIfam" id="NF009395">
    <property type="entry name" value="PRK12755.1"/>
    <property type="match status" value="1"/>
</dbReference>
<dbReference type="EC" id="2.5.1.54" evidence="8"/>
<keyword evidence="6 8" id="KW-0057">Aromatic amino acid biosynthesis</keyword>
<dbReference type="GO" id="GO:0003849">
    <property type="term" value="F:3-deoxy-7-phosphoheptulonate synthase activity"/>
    <property type="evidence" value="ECO:0007669"/>
    <property type="project" value="UniProtKB-EC"/>
</dbReference>
<evidence type="ECO:0000256" key="4">
    <source>
        <dbReference type="ARBA" id="ARBA00022605"/>
    </source>
</evidence>
<dbReference type="Pfam" id="PF00793">
    <property type="entry name" value="DAHP_synth_1"/>
    <property type="match status" value="1"/>
</dbReference>
<dbReference type="InterPro" id="IPR013785">
    <property type="entry name" value="Aldolase_TIM"/>
</dbReference>
<gene>
    <name evidence="10" type="ORF">OUO13_03780</name>
</gene>
<organism evidence="10 11">
    <name type="scientific">Parathalassolituus penaei</name>
    <dbReference type="NCBI Taxonomy" id="2997323"/>
    <lineage>
        <taxon>Bacteria</taxon>
        <taxon>Pseudomonadati</taxon>
        <taxon>Pseudomonadota</taxon>
        <taxon>Gammaproteobacteria</taxon>
        <taxon>Oceanospirillales</taxon>
        <taxon>Oceanospirillaceae</taxon>
        <taxon>Parathalassolituus</taxon>
    </lineage>
</organism>
<evidence type="ECO:0000256" key="1">
    <source>
        <dbReference type="ARBA" id="ARBA00003726"/>
    </source>
</evidence>
<dbReference type="PANTHER" id="PTHR21225:SF12">
    <property type="entry name" value="PHOSPHO-2-DEHYDRO-3-DEOXYHEPTONATE ALDOLASE, TYROSINE-INHIBITED"/>
    <property type="match status" value="1"/>
</dbReference>
<comment type="caution">
    <text evidence="10">The sequence shown here is derived from an EMBL/GenBank/DDBJ whole genome shotgun (WGS) entry which is preliminary data.</text>
</comment>
<comment type="function">
    <text evidence="1 8">Stereospecific condensation of phosphoenolpyruvate (PEP) and D-erythrose-4-phosphate (E4P) giving rise to 3-deoxy-D-arabino-heptulosonate-7-phosphate (DAHP).</text>
</comment>
<dbReference type="AlphaFoldDB" id="A0A9X3ECH0"/>
<accession>A0A9X3ECH0</accession>
<dbReference type="GO" id="GO:0005737">
    <property type="term" value="C:cytoplasm"/>
    <property type="evidence" value="ECO:0007669"/>
    <property type="project" value="TreeGrafter"/>
</dbReference>
<name>A0A9X3ECH0_9GAMM</name>
<dbReference type="NCBIfam" id="TIGR00034">
    <property type="entry name" value="aroFGH"/>
    <property type="match status" value="1"/>
</dbReference>
<dbReference type="PIRSF" id="PIRSF001361">
    <property type="entry name" value="DAHP_synthase"/>
    <property type="match status" value="1"/>
</dbReference>
<evidence type="ECO:0000259" key="9">
    <source>
        <dbReference type="Pfam" id="PF00793"/>
    </source>
</evidence>
<evidence type="ECO:0000313" key="10">
    <source>
        <dbReference type="EMBL" id="MCY0964294.1"/>
    </source>
</evidence>
<dbReference type="InterPro" id="IPR006219">
    <property type="entry name" value="DAHP_synth_1"/>
</dbReference>
<sequence length="342" mass="37423">MPARMAQDPAVRPLPVPAELKQRLPLSEALQLQVDCQRQAIRNCLNGSDSRLLVITGPCSLHDEVAALDYGRRLAALNEELSDRLLIVMRAYVEKPRTHIGWKGLAYDPERNGTGDMALGLERSRQVMLDLIALGLPLATEALNPLAMLYLDDLVSWTAIGARTTESQTHREMVSHLPMPVGLKNGTDGSISTAVNAMISARHSHHTLGVDCHGRIAMLDTPGNPDTHLVLRGGRGITNYDANSIAIARKALADAGCNTRVLVDCSHDNACKQHERQLDIALQVVDQRRNTPEILGVMLESYIEAGNQKMDGELVYGKSITDPCLSWAQTDGLLREMHARLG</sequence>
<dbReference type="InterPro" id="IPR006218">
    <property type="entry name" value="DAHP1/KDSA"/>
</dbReference>
<dbReference type="Proteomes" id="UP001150830">
    <property type="component" value="Unassembled WGS sequence"/>
</dbReference>
<dbReference type="GO" id="GO:0008652">
    <property type="term" value="P:amino acid biosynthetic process"/>
    <property type="evidence" value="ECO:0007669"/>
    <property type="project" value="UniProtKB-KW"/>
</dbReference>
<comment type="pathway">
    <text evidence="2 8">Metabolic intermediate biosynthesis; chorismate biosynthesis; chorismate from D-erythrose 4-phosphate and phosphoenolpyruvate: step 1/7.</text>
</comment>
<keyword evidence="11" id="KW-1185">Reference proteome</keyword>
<feature type="domain" description="DAHP synthetase I/KDSA" evidence="9">
    <location>
        <begin position="43"/>
        <end position="331"/>
    </location>
</feature>
<dbReference type="EMBL" id="JAPNOA010000016">
    <property type="protein sequence ID" value="MCY0964294.1"/>
    <property type="molecule type" value="Genomic_DNA"/>
</dbReference>
<keyword evidence="5 8" id="KW-0808">Transferase</keyword>
<evidence type="ECO:0000256" key="8">
    <source>
        <dbReference type="PIRNR" id="PIRNR001361"/>
    </source>
</evidence>
<comment type="catalytic activity">
    <reaction evidence="7 8">
        <text>D-erythrose 4-phosphate + phosphoenolpyruvate + H2O = 7-phospho-2-dehydro-3-deoxy-D-arabino-heptonate + phosphate</text>
        <dbReference type="Rhea" id="RHEA:14717"/>
        <dbReference type="ChEBI" id="CHEBI:15377"/>
        <dbReference type="ChEBI" id="CHEBI:16897"/>
        <dbReference type="ChEBI" id="CHEBI:43474"/>
        <dbReference type="ChEBI" id="CHEBI:58394"/>
        <dbReference type="ChEBI" id="CHEBI:58702"/>
        <dbReference type="EC" id="2.5.1.54"/>
    </reaction>
</comment>
<reference evidence="10" key="1">
    <citation type="submission" date="2022-11" db="EMBL/GenBank/DDBJ databases">
        <title>Parathalassolutuus dongxingensis gen. nov., sp. nov., a novel member of family Oceanospirillaceae isolated from a coastal shrimp pond in Guangxi, China.</title>
        <authorList>
            <person name="Chen H."/>
        </authorList>
    </citation>
    <scope>NUCLEOTIDE SEQUENCE</scope>
    <source>
        <strain evidence="10">G-43</strain>
    </source>
</reference>
<proteinExistence type="inferred from homology"/>
<evidence type="ECO:0000256" key="6">
    <source>
        <dbReference type="ARBA" id="ARBA00023141"/>
    </source>
</evidence>
<protein>
    <recommendedName>
        <fullName evidence="8">Phospho-2-dehydro-3-deoxyheptonate aldolase</fullName>
        <ecNumber evidence="8">2.5.1.54</ecNumber>
    </recommendedName>
</protein>
<evidence type="ECO:0000313" key="11">
    <source>
        <dbReference type="Proteomes" id="UP001150830"/>
    </source>
</evidence>
<keyword evidence="4 8" id="KW-0028">Amino-acid biosynthesis</keyword>
<dbReference type="Gene3D" id="3.20.20.70">
    <property type="entry name" value="Aldolase class I"/>
    <property type="match status" value="1"/>
</dbReference>
<dbReference type="SUPFAM" id="SSF51569">
    <property type="entry name" value="Aldolase"/>
    <property type="match status" value="1"/>
</dbReference>
<evidence type="ECO:0000256" key="5">
    <source>
        <dbReference type="ARBA" id="ARBA00022679"/>
    </source>
</evidence>
<evidence type="ECO:0000256" key="3">
    <source>
        <dbReference type="ARBA" id="ARBA00007985"/>
    </source>
</evidence>